<name>A0ABN8HHZ4_9BACT</name>
<dbReference type="Pfam" id="PF08843">
    <property type="entry name" value="AbiEii"/>
    <property type="match status" value="1"/>
</dbReference>
<accession>A0ABN8HHZ4</accession>
<dbReference type="EMBL" id="OW150024">
    <property type="protein sequence ID" value="CAH2032430.1"/>
    <property type="molecule type" value="Genomic_DNA"/>
</dbReference>
<evidence type="ECO:0000313" key="2">
    <source>
        <dbReference type="Proteomes" id="UP001295463"/>
    </source>
</evidence>
<evidence type="ECO:0000313" key="1">
    <source>
        <dbReference type="EMBL" id="CAH2032430.1"/>
    </source>
</evidence>
<dbReference type="InterPro" id="IPR043519">
    <property type="entry name" value="NT_sf"/>
</dbReference>
<gene>
    <name evidence="1" type="ORF">GEAMG1_2594</name>
</gene>
<sequence>MISFLDLFAALNDNDVRYLVAGGWAVNLYGVERATGDLDLVVYLEQRNLEKFIDVVTRFGFRPRVPVAAIEFADAEKRRAWRVEKGMMVFSFHDPHNPFVLLDAFIEIPFDFETVYAERSRIQTGRVEIPVVPLETLIMMKQQAGRPQDLADIHYLRKIQEGTQ</sequence>
<proteinExistence type="predicted"/>
<organism evidence="1 2">
    <name type="scientific">Trichlorobacter ammonificans</name>
    <dbReference type="NCBI Taxonomy" id="2916410"/>
    <lineage>
        <taxon>Bacteria</taxon>
        <taxon>Pseudomonadati</taxon>
        <taxon>Thermodesulfobacteriota</taxon>
        <taxon>Desulfuromonadia</taxon>
        <taxon>Geobacterales</taxon>
        <taxon>Geobacteraceae</taxon>
        <taxon>Trichlorobacter</taxon>
    </lineage>
</organism>
<dbReference type="Proteomes" id="UP001295463">
    <property type="component" value="Chromosome"/>
</dbReference>
<protein>
    <submittedName>
        <fullName evidence="1">Uncharacterized protein</fullName>
    </submittedName>
</protein>
<dbReference type="Gene3D" id="3.30.460.40">
    <property type="match status" value="1"/>
</dbReference>
<reference evidence="1 2" key="1">
    <citation type="submission" date="2022-03" db="EMBL/GenBank/DDBJ databases">
        <authorList>
            <person name="Koch H."/>
        </authorList>
    </citation>
    <scope>NUCLEOTIDE SEQUENCE [LARGE SCALE GENOMIC DNA]</scope>
    <source>
        <strain evidence="1 2">G1</strain>
    </source>
</reference>
<keyword evidence="2" id="KW-1185">Reference proteome</keyword>
<dbReference type="SUPFAM" id="SSF81301">
    <property type="entry name" value="Nucleotidyltransferase"/>
    <property type="match status" value="1"/>
</dbReference>
<dbReference type="RefSeq" id="WP_305733181.1">
    <property type="nucleotide sequence ID" value="NZ_OW150024.1"/>
</dbReference>
<dbReference type="InterPro" id="IPR014942">
    <property type="entry name" value="AbiEii"/>
</dbReference>